<dbReference type="InterPro" id="IPR055219">
    <property type="entry name" value="MinC_N_1"/>
</dbReference>
<comment type="function">
    <text evidence="6">Cell division inhibitor that blocks the formation of polar Z ring septums. Rapidly oscillates between the poles of the cell to destabilize FtsZ filaments that have formed before they mature into polar Z rings. Prevents FtsZ polymerization.</text>
</comment>
<dbReference type="GO" id="GO:1901891">
    <property type="term" value="P:regulation of cell septum assembly"/>
    <property type="evidence" value="ECO:0007669"/>
    <property type="project" value="InterPro"/>
</dbReference>
<evidence type="ECO:0000313" key="10">
    <source>
        <dbReference type="Proteomes" id="UP001154420"/>
    </source>
</evidence>
<dbReference type="AlphaFoldDB" id="A0A9X5BCP8"/>
<reference evidence="9" key="1">
    <citation type="submission" date="2018-09" db="EMBL/GenBank/DDBJ databases">
        <title>Murine metabolic-syndrome-specific gut microbial biobank.</title>
        <authorList>
            <person name="Liu C."/>
        </authorList>
    </citation>
    <scope>NUCLEOTIDE SEQUENCE</scope>
    <source>
        <strain evidence="9">D42-62</strain>
    </source>
</reference>
<dbReference type="Gene3D" id="3.30.160.540">
    <property type="match status" value="1"/>
</dbReference>
<dbReference type="PANTHER" id="PTHR34108:SF1">
    <property type="entry name" value="SEPTUM SITE-DETERMINING PROTEIN MINC"/>
    <property type="match status" value="1"/>
</dbReference>
<evidence type="ECO:0000256" key="3">
    <source>
        <dbReference type="ARBA" id="ARBA00023210"/>
    </source>
</evidence>
<dbReference type="Pfam" id="PF22642">
    <property type="entry name" value="MinC_N_1"/>
    <property type="match status" value="1"/>
</dbReference>
<feature type="domain" description="Septum site-determining protein MinC N-terminal" evidence="8">
    <location>
        <begin position="5"/>
        <end position="78"/>
    </location>
</feature>
<gene>
    <name evidence="6" type="primary">minC</name>
    <name evidence="9" type="ORF">D5281_02205</name>
</gene>
<feature type="domain" description="Septum formation inhibitor MinC C-terminal" evidence="7">
    <location>
        <begin position="112"/>
        <end position="214"/>
    </location>
</feature>
<dbReference type="InterPro" id="IPR005526">
    <property type="entry name" value="Septum_form_inhib_MinC_C"/>
</dbReference>
<comment type="similarity">
    <text evidence="1 6">Belongs to the MinC family.</text>
</comment>
<dbReference type="EMBL" id="QZDT01000002">
    <property type="protein sequence ID" value="NBJ91425.1"/>
    <property type="molecule type" value="Genomic_DNA"/>
</dbReference>
<accession>A0A9X5BCP8</accession>
<evidence type="ECO:0000259" key="8">
    <source>
        <dbReference type="Pfam" id="PF22642"/>
    </source>
</evidence>
<dbReference type="InterPro" id="IPR036145">
    <property type="entry name" value="MinC_C_sf"/>
</dbReference>
<dbReference type="RefSeq" id="WP_160558519.1">
    <property type="nucleotide sequence ID" value="NZ_QZDT01000002.1"/>
</dbReference>
<evidence type="ECO:0000259" key="7">
    <source>
        <dbReference type="Pfam" id="PF03775"/>
    </source>
</evidence>
<evidence type="ECO:0000256" key="5">
    <source>
        <dbReference type="ARBA" id="ARBA00046874"/>
    </source>
</evidence>
<keyword evidence="2 6" id="KW-0132">Cell division</keyword>
<dbReference type="HAMAP" id="MF_00267">
    <property type="entry name" value="MinC"/>
    <property type="match status" value="1"/>
</dbReference>
<dbReference type="OrthoDB" id="9790810at2"/>
<dbReference type="InterPro" id="IPR016098">
    <property type="entry name" value="CAP/MinC_C"/>
</dbReference>
<comment type="subunit">
    <text evidence="5 6">Interacts with MinD and FtsZ.</text>
</comment>
<dbReference type="Pfam" id="PF03775">
    <property type="entry name" value="MinC_C"/>
    <property type="match status" value="1"/>
</dbReference>
<dbReference type="GO" id="GO:0000902">
    <property type="term" value="P:cell morphogenesis"/>
    <property type="evidence" value="ECO:0007669"/>
    <property type="project" value="InterPro"/>
</dbReference>
<evidence type="ECO:0000256" key="6">
    <source>
        <dbReference type="HAMAP-Rule" id="MF_00267"/>
    </source>
</evidence>
<proteinExistence type="inferred from homology"/>
<comment type="caution">
    <text evidence="9">The sequence shown here is derived from an EMBL/GenBank/DDBJ whole genome shotgun (WGS) entry which is preliminary data.</text>
</comment>
<organism evidence="9 10">
    <name type="scientific">Parablautia muri</name>
    <dbReference type="NCBI Taxonomy" id="2320879"/>
    <lineage>
        <taxon>Bacteria</taxon>
        <taxon>Bacillati</taxon>
        <taxon>Bacillota</taxon>
        <taxon>Clostridia</taxon>
        <taxon>Lachnospirales</taxon>
        <taxon>Lachnospiraceae</taxon>
        <taxon>Parablautia</taxon>
    </lineage>
</organism>
<evidence type="ECO:0000313" key="9">
    <source>
        <dbReference type="EMBL" id="NBJ91425.1"/>
    </source>
</evidence>
<dbReference type="SUPFAM" id="SSF63848">
    <property type="entry name" value="Cell-division inhibitor MinC, C-terminal domain"/>
    <property type="match status" value="1"/>
</dbReference>
<keyword evidence="3 6" id="KW-0717">Septation</keyword>
<dbReference type="PANTHER" id="PTHR34108">
    <property type="entry name" value="SEPTUM SITE-DETERMINING PROTEIN MINC"/>
    <property type="match status" value="1"/>
</dbReference>
<protein>
    <recommendedName>
        <fullName evidence="6">Probable septum site-determining protein MinC</fullName>
    </recommendedName>
</protein>
<evidence type="ECO:0000256" key="2">
    <source>
        <dbReference type="ARBA" id="ARBA00022618"/>
    </source>
</evidence>
<keyword evidence="10" id="KW-1185">Reference proteome</keyword>
<dbReference type="Gene3D" id="2.160.20.70">
    <property type="match status" value="1"/>
</dbReference>
<name>A0A9X5BCP8_9FIRM</name>
<evidence type="ECO:0000256" key="4">
    <source>
        <dbReference type="ARBA" id="ARBA00023306"/>
    </source>
</evidence>
<sequence>MKNSVIIKSFPSGIVLHLDPEIDFNELLIDIADKFRESNSFFKDARMALSIKGRRLTQQEEEQILSAISENSQLNIICLVSEDEETNQNFVKALQQVDFSDETGLCSGGQFYRGTLKNGQVLETESSIVVLGDIYPGATIISTGDIIILGGLYGKAYAGEDRNEGRYVVALEMSPERLKIGDFKYRSKGKGSKWPIRPKVQPKIAYIKDKEVVMEPLTKELLSELPT</sequence>
<dbReference type="Proteomes" id="UP001154420">
    <property type="component" value="Unassembled WGS sequence"/>
</dbReference>
<keyword evidence="4 6" id="KW-0131">Cell cycle</keyword>
<dbReference type="InterPro" id="IPR013033">
    <property type="entry name" value="MinC"/>
</dbReference>
<evidence type="ECO:0000256" key="1">
    <source>
        <dbReference type="ARBA" id="ARBA00006291"/>
    </source>
</evidence>
<dbReference type="GO" id="GO:0000917">
    <property type="term" value="P:division septum assembly"/>
    <property type="evidence" value="ECO:0007669"/>
    <property type="project" value="UniProtKB-KW"/>
</dbReference>